<dbReference type="InterPro" id="IPR006045">
    <property type="entry name" value="Cupin_1"/>
</dbReference>
<dbReference type="Proteomes" id="UP000826271">
    <property type="component" value="Unassembled WGS sequence"/>
</dbReference>
<dbReference type="SUPFAM" id="SSF51182">
    <property type="entry name" value="RmlC-like cupins"/>
    <property type="match status" value="1"/>
</dbReference>
<dbReference type="InterPro" id="IPR011051">
    <property type="entry name" value="RmlC_Cupin_sf"/>
</dbReference>
<dbReference type="AlphaFoldDB" id="A0AAV6WT46"/>
<proteinExistence type="predicted"/>
<gene>
    <name evidence="2" type="ORF">BUALT_Bualt11G0004800</name>
</gene>
<accession>A0AAV6WT46</accession>
<evidence type="ECO:0000313" key="3">
    <source>
        <dbReference type="Proteomes" id="UP000826271"/>
    </source>
</evidence>
<organism evidence="2 3">
    <name type="scientific">Buddleja alternifolia</name>
    <dbReference type="NCBI Taxonomy" id="168488"/>
    <lineage>
        <taxon>Eukaryota</taxon>
        <taxon>Viridiplantae</taxon>
        <taxon>Streptophyta</taxon>
        <taxon>Embryophyta</taxon>
        <taxon>Tracheophyta</taxon>
        <taxon>Spermatophyta</taxon>
        <taxon>Magnoliopsida</taxon>
        <taxon>eudicotyledons</taxon>
        <taxon>Gunneridae</taxon>
        <taxon>Pentapetalae</taxon>
        <taxon>asterids</taxon>
        <taxon>lamiids</taxon>
        <taxon>Lamiales</taxon>
        <taxon>Scrophulariaceae</taxon>
        <taxon>Buddlejeae</taxon>
        <taxon>Buddleja</taxon>
    </lineage>
</organism>
<name>A0AAV6WT46_9LAMI</name>
<reference evidence="2" key="1">
    <citation type="submission" date="2019-10" db="EMBL/GenBank/DDBJ databases">
        <authorList>
            <person name="Zhang R."/>
            <person name="Pan Y."/>
            <person name="Wang J."/>
            <person name="Ma R."/>
            <person name="Yu S."/>
        </authorList>
    </citation>
    <scope>NUCLEOTIDE SEQUENCE</scope>
    <source>
        <strain evidence="2">LA-IB0</strain>
        <tissue evidence="2">Leaf</tissue>
    </source>
</reference>
<evidence type="ECO:0000313" key="2">
    <source>
        <dbReference type="EMBL" id="KAG8373254.1"/>
    </source>
</evidence>
<evidence type="ECO:0000259" key="1">
    <source>
        <dbReference type="Pfam" id="PF00190"/>
    </source>
</evidence>
<keyword evidence="3" id="KW-1185">Reference proteome</keyword>
<protein>
    <recommendedName>
        <fullName evidence="1">Cupin type-1 domain-containing protein</fullName>
    </recommendedName>
</protein>
<dbReference type="Pfam" id="PF00190">
    <property type="entry name" value="Cupin_1"/>
    <property type="match status" value="1"/>
</dbReference>
<feature type="domain" description="Cupin type-1" evidence="1">
    <location>
        <begin position="14"/>
        <end position="71"/>
    </location>
</feature>
<dbReference type="Gene3D" id="2.60.120.10">
    <property type="entry name" value="Jelly Rolls"/>
    <property type="match status" value="1"/>
</dbReference>
<dbReference type="InterPro" id="IPR014710">
    <property type="entry name" value="RmlC-like_jellyroll"/>
</dbReference>
<sequence length="92" mass="10706">MELDLTPNLPNKVYGGDYYAWCPNEILMLREGNIAAAKLALRNNGFVLPRYSDSAKVAYVLQGIIYIYIYIYNQIVDFSVFVYDFMHVYFCI</sequence>
<dbReference type="EMBL" id="WHWC01000011">
    <property type="protein sequence ID" value="KAG8373254.1"/>
    <property type="molecule type" value="Genomic_DNA"/>
</dbReference>
<comment type="caution">
    <text evidence="2">The sequence shown here is derived from an EMBL/GenBank/DDBJ whole genome shotgun (WGS) entry which is preliminary data.</text>
</comment>